<proteinExistence type="predicted"/>
<gene>
    <name evidence="1" type="ORF">VIBNISOn1_340003</name>
</gene>
<comment type="caution">
    <text evidence="1">The sequence shown here is derived from an EMBL/GenBank/DDBJ whole genome shotgun (WGS) entry which is preliminary data.</text>
</comment>
<dbReference type="EMBL" id="CAOF01000125">
    <property type="protein sequence ID" value="CCO47688.1"/>
    <property type="molecule type" value="Genomic_DNA"/>
</dbReference>
<dbReference type="Proteomes" id="UP000018211">
    <property type="component" value="Unassembled WGS sequence"/>
</dbReference>
<reference evidence="1 2" key="1">
    <citation type="journal article" date="2013" name="ISME J.">
        <title>Comparative genomics of pathogenic lineages of Vibrio nigripulchritudo identifies virulence-associated traits.</title>
        <authorList>
            <person name="Goudenege D."/>
            <person name="Labreuche Y."/>
            <person name="Krin E."/>
            <person name="Ansquer D."/>
            <person name="Mangenot S."/>
            <person name="Calteau A."/>
            <person name="Medigue C."/>
            <person name="Mazel D."/>
            <person name="Polz M.F."/>
            <person name="Le Roux F."/>
        </authorList>
    </citation>
    <scope>NUCLEOTIDE SEQUENCE [LARGE SCALE GENOMIC DNA]</scope>
    <source>
        <strain evidence="1 2">SOn1</strain>
    </source>
</reference>
<evidence type="ECO:0000313" key="2">
    <source>
        <dbReference type="Proteomes" id="UP000018211"/>
    </source>
</evidence>
<accession>A0AAV2VSJ2</accession>
<evidence type="ECO:0000313" key="1">
    <source>
        <dbReference type="EMBL" id="CCO47688.1"/>
    </source>
</evidence>
<organism evidence="1 2">
    <name type="scientific">Vibrio nigripulchritudo SOn1</name>
    <dbReference type="NCBI Taxonomy" id="1238450"/>
    <lineage>
        <taxon>Bacteria</taxon>
        <taxon>Pseudomonadati</taxon>
        <taxon>Pseudomonadota</taxon>
        <taxon>Gammaproteobacteria</taxon>
        <taxon>Vibrionales</taxon>
        <taxon>Vibrionaceae</taxon>
        <taxon>Vibrio</taxon>
    </lineage>
</organism>
<dbReference type="AlphaFoldDB" id="A0AAV2VSJ2"/>
<name>A0AAV2VSJ2_9VIBR</name>
<protein>
    <submittedName>
        <fullName evidence="1">Uncharacterized protein</fullName>
    </submittedName>
</protein>
<sequence>MIFSSSFLINEPSEIRLTQTKIIQELFGRLNIDRTNNIILSKTIYDFAHIVNFFIVYITPRFANSVAVSRNKSD</sequence>